<dbReference type="STRING" id="661478.OP10G_0351"/>
<protein>
    <submittedName>
        <fullName evidence="2">Uncharacterized protein</fullName>
    </submittedName>
</protein>
<organism evidence="2 3">
    <name type="scientific">Fimbriimonas ginsengisoli Gsoil 348</name>
    <dbReference type="NCBI Taxonomy" id="661478"/>
    <lineage>
        <taxon>Bacteria</taxon>
        <taxon>Bacillati</taxon>
        <taxon>Armatimonadota</taxon>
        <taxon>Fimbriimonadia</taxon>
        <taxon>Fimbriimonadales</taxon>
        <taxon>Fimbriimonadaceae</taxon>
        <taxon>Fimbriimonas</taxon>
    </lineage>
</organism>
<evidence type="ECO:0000313" key="2">
    <source>
        <dbReference type="EMBL" id="AIE83719.1"/>
    </source>
</evidence>
<sequence length="125" mass="13713">MCNGHHTKCDETQICGVCTRQTTECHCSNVKTGADCKGEKPSCLINTVNCNTDNTCAKDSPNTAGCGCTEWENTHPCKKEPTKPCTQKASWPVPTPEDPKKALQTQLLDAMRGKMRARLEEKIIS</sequence>
<accession>A0A068NQ38</accession>
<feature type="region of interest" description="Disordered" evidence="1">
    <location>
        <begin position="76"/>
        <end position="101"/>
    </location>
</feature>
<gene>
    <name evidence="2" type="ORF">OP10G_0351</name>
</gene>
<reference evidence="2 3" key="1">
    <citation type="journal article" date="2014" name="PLoS ONE">
        <title>The first complete genome sequence of the class fimbriimonadia in the phylum armatimonadetes.</title>
        <authorList>
            <person name="Hu Z.Y."/>
            <person name="Wang Y.Z."/>
            <person name="Im W.T."/>
            <person name="Wang S.Y."/>
            <person name="Zhao G.P."/>
            <person name="Zheng H.J."/>
            <person name="Quan Z.X."/>
        </authorList>
    </citation>
    <scope>NUCLEOTIDE SEQUENCE [LARGE SCALE GENOMIC DNA]</scope>
    <source>
        <strain evidence="2">Gsoil 348</strain>
    </source>
</reference>
<dbReference type="EMBL" id="CP007139">
    <property type="protein sequence ID" value="AIE83719.1"/>
    <property type="molecule type" value="Genomic_DNA"/>
</dbReference>
<name>A0A068NQ38_FIMGI</name>
<proteinExistence type="predicted"/>
<evidence type="ECO:0000313" key="3">
    <source>
        <dbReference type="Proteomes" id="UP000027982"/>
    </source>
</evidence>
<dbReference type="AlphaFoldDB" id="A0A068NQ38"/>
<dbReference type="Proteomes" id="UP000027982">
    <property type="component" value="Chromosome"/>
</dbReference>
<evidence type="ECO:0000256" key="1">
    <source>
        <dbReference type="SAM" id="MobiDB-lite"/>
    </source>
</evidence>
<keyword evidence="3" id="KW-1185">Reference proteome</keyword>
<dbReference type="KEGG" id="fgi:OP10G_0351"/>
<dbReference type="HOGENOM" id="CLU_1989342_0_0_0"/>